<dbReference type="Gene3D" id="3.40.50.300">
    <property type="entry name" value="P-loop containing nucleotide triphosphate hydrolases"/>
    <property type="match status" value="2"/>
</dbReference>
<dbReference type="SUPFAM" id="SSF55464">
    <property type="entry name" value="Origin of replication-binding domain, RBD-like"/>
    <property type="match status" value="1"/>
</dbReference>
<evidence type="ECO:0000313" key="5">
    <source>
        <dbReference type="Proteomes" id="UP001230933"/>
    </source>
</evidence>
<feature type="compositionally biased region" description="Basic and acidic residues" evidence="2">
    <location>
        <begin position="2174"/>
        <end position="2186"/>
    </location>
</feature>
<dbReference type="CDD" id="cd18809">
    <property type="entry name" value="SF1_C_RecD"/>
    <property type="match status" value="1"/>
</dbReference>
<dbReference type="InterPro" id="IPR014862">
    <property type="entry name" value="TrwC"/>
</dbReference>
<dbReference type="RefSeq" id="WP_308372672.1">
    <property type="nucleotide sequence ID" value="NZ_CP133194.1"/>
</dbReference>
<dbReference type="Pfam" id="PF13604">
    <property type="entry name" value="AAA_30"/>
    <property type="match status" value="1"/>
</dbReference>
<evidence type="ECO:0000313" key="4">
    <source>
        <dbReference type="EMBL" id="WMN02163.1"/>
    </source>
</evidence>
<name>A0AAX4A0A5_RHOER</name>
<feature type="domain" description="TrwC relaxase" evidence="3">
    <location>
        <begin position="9"/>
        <end position="421"/>
    </location>
</feature>
<sequence length="2186" mass="234615">MMSLHKLTAGDGYTYLTRQVAAADTTERGPSSLANYYSSKGESPGQWIGSGLSALDSMTRGDHVSEAQMKALFGEGRHPDADAIEARISAAAIARGLEPAAAAEQALAATRLGQPYRIYEGASEFRTAVAKEFSEYNVARGEAWNTVIDPETRSEIRTKVANQMFEAEFGRPALDDREVSGFVAKNSRPKTSAVAGYDLTFSPVKSVSTLAAVAPRELAEAIIACHDAAVADVIAHLEKTAIYTRSGTNGVQQLDTEGLIAAAFKHRDSRAGDPDFHTHVAISNKVKVRGEERWLALDGRPLHKAAVAASEMYNSRLEGHLRERLGLRFAEREGTDPSKRPVREIVGVDPALMKVWSSRRAAIESRRGELAAQFQADHGREPSSIEALELAQQATLETRDAKHEPRSLAEQRATWRATALEVLGSEHALSEMIRVATHPPRSSNRIRTNQQWIDQSAEAVLETISASRARWQECHVRAEAERIARSANLSRRKMDKVVDRIVAAALGPERSVSLGVDEGLSDPAELRRADGSSVYSTAGTTMYTSEAIMAAEERLVAASQLMDGRSVDSSTVDIALLEQAANDFELNAGQAKLVRELATSGARLQLALAPAGTGKTTAMAVLARSWEAEGGRVIGLAPTAAAAAALRKDLDATTDTMNKLTHVLEELAAAATNPDQAVDVPEWIQNIDDSTLVVIDEAGMAGTADLDAVVSHILAKGGSVRLVGDDQQLASVSSGGALRDIAQTSGAVTLTDVVRFADAAEGYASLALRDGDPAAIGFYIDHGRVHVGDTVAAEDLAYAGWSADRAAGLDAVMLAPTRDMVRNLNERARADRLALDGRPTGPEVALSDGSSASTGDIITTRKNNRRLRTSATDFVRNGDRWTVTDVRSDGSLNVTHLASGRKITLPSGYVRKNVQLGYARTIHGAQGITADSCHTVGTGGESRQLAYVALTRGKLDNHLYLATAGDGDEHSVVTPDGITPPTAVDLFSRILGRDGAQESATSAQRRLEDPHLRLAHAAAAYDDAVGTAAEHLLGKRALRRIDKAAEKLVAGLSSEPAYPVLRKHLAILSANGADPVQTLESAARSRELDTAHDVAAVLDWRLDPSGAHSGGSGPLSWLPAVPASLSTHKKWGTYLNARADLVSELAVDVRTRAADYSPDSTPLWARGLLDTDRELLSDLAVWRAAHGVEDIDLRPTGPDQFAVADRRAQTVLRTRAATVLGDPAAAAKVWESLAHKVEPRLVSDPYWPVLAEQLSAAQTAGVDVPSLVRLVSGDKPLPDEMPAAALWWRLSRHLDTTETSKDAIGGLEPVWTPHLRELFGENAQRVIDDAAWPQLVAAINAADPEQWNAADLLTVAHDLLAEAHADAPMPADHLAAALARRVEAIVEASTAYSADDLPPEPLDLDAEEAAAAAAGSYETYFDDAAALAEFDAHAPTYEDAGERTEPEFDDAATDFGDDFGYYPGDETAADLEYAPEDFEVETWTGDPVVATRYSDLEPAEQLARLRDDLDAAREHKDALWAAMLDGTSEHLVAVLPMIAEIHSRADTQRPYASEAAYAHQRWVDASIRAEIGGNEVARLGTESSAARAEGNDDLAADLDSQLALEQIIASAATTEAERAHAEYELAQQALEDAAGGVTRIVTSTDAEQVRLMAGELDNLALNEARATYRALENQVWRAEMRAAKALADDAVDALYSQPLPPVREATSPSTDSAQTSMAPTATAVLERPSMTDTIERYELATGRQADAFARSVLHTAVPEDLARALENSDDWNRVAAILARVQNTGIDAHTAAASAATATARRFPKTVIDYARSTPTTPRRDTADLLALPLPLPTTPESDADLDRSILDLHEQIEQQAHAFGETALDEHPAWLDAVSDTSTPQARTVVDAIATWRHLNDVPDTEAEPLAGAQDDDRAAARIRAALTALNTPDIAAEMNADPARQLTNAELTARIKKSQVRQSTTRSELAAAKAQLLRAEEQPATTRAHAHLRTVDRDLTTVDQAAHAETARTAAHAELAQAQTELARLQRTLDETSKLSPTRRRIAQELAEHAPTVAAARAAARAADAAWSTATSQAPPRNQWNKLRETAANQQAILDAAEREDNAARTAAQARVATAQQQVETTEKTVDTLTAEQRRRRTLDPATQSAEQQWRITNPPTRTAPPKNTRGVDAPETARDHGQEGPQL</sequence>
<feature type="region of interest" description="Disordered" evidence="2">
    <location>
        <begin position="2116"/>
        <end position="2186"/>
    </location>
</feature>
<dbReference type="NCBIfam" id="NF041492">
    <property type="entry name" value="MobF"/>
    <property type="match status" value="1"/>
</dbReference>
<protein>
    <submittedName>
        <fullName evidence="4">MobF family relaxase</fullName>
    </submittedName>
</protein>
<gene>
    <name evidence="4" type="primary">mobF</name>
    <name evidence="4" type="ORF">QIE55_33465</name>
</gene>
<dbReference type="SUPFAM" id="SSF52540">
    <property type="entry name" value="P-loop containing nucleoside triphosphate hydrolases"/>
    <property type="match status" value="2"/>
</dbReference>
<proteinExistence type="predicted"/>
<geneLocation type="plasmid" evidence="4 5">
    <name>pMGMM8_4</name>
</geneLocation>
<dbReference type="GO" id="GO:0043139">
    <property type="term" value="F:5'-3' DNA helicase activity"/>
    <property type="evidence" value="ECO:0007669"/>
    <property type="project" value="TreeGrafter"/>
</dbReference>
<feature type="coiled-coil region" evidence="1">
    <location>
        <begin position="2010"/>
        <end position="2037"/>
    </location>
</feature>
<accession>A0AAX4A0A5</accession>
<reference evidence="4" key="1">
    <citation type="submission" date="2023-08" db="EMBL/GenBank/DDBJ databases">
        <title>Isolation and Characterization of Rhodococcus erythropolis MGMM8.</title>
        <authorList>
            <person name="Diabankana R.G.C."/>
            <person name="Afordoanyi D.M."/>
            <person name="Validov S.Z."/>
        </authorList>
    </citation>
    <scope>NUCLEOTIDE SEQUENCE</scope>
    <source>
        <strain evidence="4">MGMM8</strain>
        <plasmid evidence="4">pMGMM8_4</plasmid>
    </source>
</reference>
<keyword evidence="4" id="KW-0614">Plasmid</keyword>
<dbReference type="InterPro" id="IPR027417">
    <property type="entry name" value="P-loop_NTPase"/>
</dbReference>
<dbReference type="InterPro" id="IPR050534">
    <property type="entry name" value="Coronavir_polyprotein_1ab"/>
</dbReference>
<dbReference type="EMBL" id="CP133194">
    <property type="protein sequence ID" value="WMN02163.1"/>
    <property type="molecule type" value="Genomic_DNA"/>
</dbReference>
<keyword evidence="1" id="KW-0175">Coiled coil</keyword>
<evidence type="ECO:0000259" key="3">
    <source>
        <dbReference type="Pfam" id="PF08751"/>
    </source>
</evidence>
<dbReference type="PANTHER" id="PTHR43788:SF8">
    <property type="entry name" value="DNA-BINDING PROTEIN SMUBP-2"/>
    <property type="match status" value="1"/>
</dbReference>
<evidence type="ECO:0000256" key="1">
    <source>
        <dbReference type="SAM" id="Coils"/>
    </source>
</evidence>
<organism evidence="4 5">
    <name type="scientific">Rhodococcus erythropolis</name>
    <name type="common">Arthrobacter picolinophilus</name>
    <dbReference type="NCBI Taxonomy" id="1833"/>
    <lineage>
        <taxon>Bacteria</taxon>
        <taxon>Bacillati</taxon>
        <taxon>Actinomycetota</taxon>
        <taxon>Actinomycetes</taxon>
        <taxon>Mycobacteriales</taxon>
        <taxon>Nocardiaceae</taxon>
        <taxon>Rhodococcus</taxon>
        <taxon>Rhodococcus erythropolis group</taxon>
    </lineage>
</organism>
<dbReference type="Gene3D" id="2.30.30.940">
    <property type="match status" value="1"/>
</dbReference>
<feature type="compositionally biased region" description="Polar residues" evidence="2">
    <location>
        <begin position="2143"/>
        <end position="2159"/>
    </location>
</feature>
<dbReference type="PANTHER" id="PTHR43788">
    <property type="entry name" value="DNA2/NAM7 HELICASE FAMILY MEMBER"/>
    <property type="match status" value="1"/>
</dbReference>
<dbReference type="Pfam" id="PF08751">
    <property type="entry name" value="TrwC"/>
    <property type="match status" value="1"/>
</dbReference>
<dbReference type="Proteomes" id="UP001230933">
    <property type="component" value="Plasmid pMGMM8_4"/>
</dbReference>
<evidence type="ECO:0000256" key="2">
    <source>
        <dbReference type="SAM" id="MobiDB-lite"/>
    </source>
</evidence>